<dbReference type="AlphaFoldDB" id="K0RTP8"/>
<evidence type="ECO:0000313" key="2">
    <source>
        <dbReference type="EMBL" id="EJK55724.1"/>
    </source>
</evidence>
<dbReference type="Proteomes" id="UP000266841">
    <property type="component" value="Unassembled WGS sequence"/>
</dbReference>
<feature type="region of interest" description="Disordered" evidence="1">
    <location>
        <begin position="84"/>
        <end position="112"/>
    </location>
</feature>
<keyword evidence="3" id="KW-1185">Reference proteome</keyword>
<comment type="caution">
    <text evidence="2">The sequence shown here is derived from an EMBL/GenBank/DDBJ whole genome shotgun (WGS) entry which is preliminary data.</text>
</comment>
<feature type="compositionally biased region" description="Gly residues" evidence="1">
    <location>
        <begin position="19"/>
        <end position="32"/>
    </location>
</feature>
<proteinExistence type="predicted"/>
<organism evidence="2 3">
    <name type="scientific">Thalassiosira oceanica</name>
    <name type="common">Marine diatom</name>
    <dbReference type="NCBI Taxonomy" id="159749"/>
    <lineage>
        <taxon>Eukaryota</taxon>
        <taxon>Sar</taxon>
        <taxon>Stramenopiles</taxon>
        <taxon>Ochrophyta</taxon>
        <taxon>Bacillariophyta</taxon>
        <taxon>Coscinodiscophyceae</taxon>
        <taxon>Thalassiosirophycidae</taxon>
        <taxon>Thalassiosirales</taxon>
        <taxon>Thalassiosiraceae</taxon>
        <taxon>Thalassiosira</taxon>
    </lineage>
</organism>
<name>K0RTP8_THAOC</name>
<evidence type="ECO:0000256" key="1">
    <source>
        <dbReference type="SAM" id="MobiDB-lite"/>
    </source>
</evidence>
<feature type="region of interest" description="Disordered" evidence="1">
    <location>
        <begin position="14"/>
        <end position="41"/>
    </location>
</feature>
<sequence length="214" mass="22894">MSDSCHWVIESQEAVKSAGPGGGVDESGGGEISCGVQEGQAGRREGRRRKFSWCIGASSASAILYCRVGAGFCRARVALYERGKTPLPGDTQGSTFGPVGDDNGPGSEPPPHDRLRYVSTFMSNRRRPPAAVGKLSITYFPVDYLLHDVCRPDEPTDFPDLSGIQGIGPSASRRRRWISSISSWLGTNFGRESDHSTYVVARSGSAIAALVLSQ</sequence>
<protein>
    <submittedName>
        <fullName evidence="2">Uncharacterized protein</fullName>
    </submittedName>
</protein>
<reference evidence="2 3" key="1">
    <citation type="journal article" date="2012" name="Genome Biol.">
        <title>Genome and low-iron response of an oceanic diatom adapted to chronic iron limitation.</title>
        <authorList>
            <person name="Lommer M."/>
            <person name="Specht M."/>
            <person name="Roy A.S."/>
            <person name="Kraemer L."/>
            <person name="Andreson R."/>
            <person name="Gutowska M.A."/>
            <person name="Wolf J."/>
            <person name="Bergner S.V."/>
            <person name="Schilhabel M.B."/>
            <person name="Klostermeier U.C."/>
            <person name="Beiko R.G."/>
            <person name="Rosenstiel P."/>
            <person name="Hippler M."/>
            <person name="Laroche J."/>
        </authorList>
    </citation>
    <scope>NUCLEOTIDE SEQUENCE [LARGE SCALE GENOMIC DNA]</scope>
    <source>
        <strain evidence="2 3">CCMP1005</strain>
    </source>
</reference>
<accession>K0RTP8</accession>
<dbReference type="EMBL" id="AGNL01033366">
    <property type="protein sequence ID" value="EJK55724.1"/>
    <property type="molecule type" value="Genomic_DNA"/>
</dbReference>
<evidence type="ECO:0000313" key="3">
    <source>
        <dbReference type="Proteomes" id="UP000266841"/>
    </source>
</evidence>
<gene>
    <name evidence="2" type="ORF">THAOC_24513</name>
</gene>